<keyword evidence="3 7" id="KW-0133">Cell shape</keyword>
<comment type="pathway">
    <text evidence="1 7">Cell wall biogenesis; peptidoglycan biosynthesis.</text>
</comment>
<feature type="region of interest" description="Disordered" evidence="8">
    <location>
        <begin position="400"/>
        <end position="435"/>
    </location>
</feature>
<feature type="compositionally biased region" description="Low complexity" evidence="8">
    <location>
        <begin position="409"/>
        <end position="420"/>
    </location>
</feature>
<organism evidence="10 11">
    <name type="scientific">Actinocorallia longicatena</name>
    <dbReference type="NCBI Taxonomy" id="111803"/>
    <lineage>
        <taxon>Bacteria</taxon>
        <taxon>Bacillati</taxon>
        <taxon>Actinomycetota</taxon>
        <taxon>Actinomycetes</taxon>
        <taxon>Streptosporangiales</taxon>
        <taxon>Thermomonosporaceae</taxon>
        <taxon>Actinocorallia</taxon>
    </lineage>
</organism>
<dbReference type="CDD" id="cd13432">
    <property type="entry name" value="LDT_IgD_like_2"/>
    <property type="match status" value="1"/>
</dbReference>
<comment type="caution">
    <text evidence="10">The sequence shown here is derived from an EMBL/GenBank/DDBJ whole genome shotgun (WGS) entry which is preliminary data.</text>
</comment>
<dbReference type="InterPro" id="IPR038063">
    <property type="entry name" value="Transpep_catalytic_dom"/>
</dbReference>
<dbReference type="Proteomes" id="UP001501237">
    <property type="component" value="Unassembled WGS sequence"/>
</dbReference>
<name>A0ABP6QB90_9ACTN</name>
<evidence type="ECO:0000256" key="4">
    <source>
        <dbReference type="ARBA" id="ARBA00022984"/>
    </source>
</evidence>
<dbReference type="EMBL" id="BAAAUV010000008">
    <property type="protein sequence ID" value="GAA3215952.1"/>
    <property type="molecule type" value="Genomic_DNA"/>
</dbReference>
<dbReference type="PROSITE" id="PS52029">
    <property type="entry name" value="LD_TPASE"/>
    <property type="match status" value="1"/>
</dbReference>
<dbReference type="Gene3D" id="2.60.40.3710">
    <property type="match status" value="1"/>
</dbReference>
<dbReference type="InterPro" id="IPR041280">
    <property type="entry name" value="Big_10"/>
</dbReference>
<keyword evidence="11" id="KW-1185">Reference proteome</keyword>
<evidence type="ECO:0000256" key="1">
    <source>
        <dbReference type="ARBA" id="ARBA00004752"/>
    </source>
</evidence>
<dbReference type="SUPFAM" id="SSF141523">
    <property type="entry name" value="L,D-transpeptidase catalytic domain-like"/>
    <property type="match status" value="1"/>
</dbReference>
<dbReference type="Pfam" id="PF17964">
    <property type="entry name" value="Big_10"/>
    <property type="match status" value="1"/>
</dbReference>
<dbReference type="CDD" id="cd16913">
    <property type="entry name" value="YkuD_like"/>
    <property type="match status" value="1"/>
</dbReference>
<evidence type="ECO:0000256" key="3">
    <source>
        <dbReference type="ARBA" id="ARBA00022960"/>
    </source>
</evidence>
<reference evidence="11" key="1">
    <citation type="journal article" date="2019" name="Int. J. Syst. Evol. Microbiol.">
        <title>The Global Catalogue of Microorganisms (GCM) 10K type strain sequencing project: providing services to taxonomists for standard genome sequencing and annotation.</title>
        <authorList>
            <consortium name="The Broad Institute Genomics Platform"/>
            <consortium name="The Broad Institute Genome Sequencing Center for Infectious Disease"/>
            <person name="Wu L."/>
            <person name="Ma J."/>
        </authorList>
    </citation>
    <scope>NUCLEOTIDE SEQUENCE [LARGE SCALE GENOMIC DNA]</scope>
    <source>
        <strain evidence="11">JCM 9377</strain>
    </source>
</reference>
<evidence type="ECO:0000256" key="6">
    <source>
        <dbReference type="ARBA" id="ARBA00023316"/>
    </source>
</evidence>
<proteinExistence type="predicted"/>
<feature type="domain" description="L,D-TPase catalytic" evidence="9">
    <location>
        <begin position="242"/>
        <end position="368"/>
    </location>
</feature>
<evidence type="ECO:0000256" key="2">
    <source>
        <dbReference type="ARBA" id="ARBA00022679"/>
    </source>
</evidence>
<dbReference type="InterPro" id="IPR005490">
    <property type="entry name" value="LD_TPept_cat_dom"/>
</dbReference>
<dbReference type="Gene3D" id="2.60.40.3780">
    <property type="match status" value="1"/>
</dbReference>
<evidence type="ECO:0000313" key="10">
    <source>
        <dbReference type="EMBL" id="GAA3215952.1"/>
    </source>
</evidence>
<evidence type="ECO:0000256" key="8">
    <source>
        <dbReference type="SAM" id="MobiDB-lite"/>
    </source>
</evidence>
<dbReference type="PANTHER" id="PTHR30582">
    <property type="entry name" value="L,D-TRANSPEPTIDASE"/>
    <property type="match status" value="1"/>
</dbReference>
<dbReference type="Pfam" id="PF03734">
    <property type="entry name" value="YkuD"/>
    <property type="match status" value="1"/>
</dbReference>
<dbReference type="PANTHER" id="PTHR30582:SF2">
    <property type="entry name" value="L,D-TRANSPEPTIDASE YCIB-RELATED"/>
    <property type="match status" value="1"/>
</dbReference>
<accession>A0ABP6QB90</accession>
<keyword evidence="2" id="KW-0808">Transferase</keyword>
<sequence>MGRHTGEVTVQVNRAGKRKIAVGMTAAPVLAAAFLTGCSSEVTDPPDAAVLISPKNASGSVKPDTPITVKASKGRLQNVTVVSKNGVVEGVLAADGASWQSRWPLDPATSYSVTATAFGTDGQTETAAASFKTIKPKKTTPTTVLFPKPGETVGVGMPIKLHFDKAVTNRAGVERALEVRSTKPVEGAWHWFDSQNVVFRTKDYWPSHTKVRVVGHTTGVRFSKNVYGDKNVDLNFRIGDRIVTKGSARTHHITVKREGQKARRFPVSMGMGGSRKYTTTSGNHLSMEKEYMTIMTSPGIGPGSPGYYSQNVYWTVRISDSGEYLHSAPWSTGSQGNSNVSHGCVNMSPSAARWFNKISHRGDPINITGTSRQLETENGWGYWQLDWKQWVKGSKAKSVTTSSLTGELPKPAAPTTSTTAVKQPVKPMTRETVKS</sequence>
<dbReference type="InterPro" id="IPR050979">
    <property type="entry name" value="LD-transpeptidase"/>
</dbReference>
<gene>
    <name evidence="10" type="ORF">GCM10010468_37720</name>
</gene>
<keyword evidence="4 7" id="KW-0573">Peptidoglycan synthesis</keyword>
<keyword evidence="6 7" id="KW-0961">Cell wall biogenesis/degradation</keyword>
<evidence type="ECO:0000256" key="5">
    <source>
        <dbReference type="ARBA" id="ARBA00023315"/>
    </source>
</evidence>
<feature type="active site" description="Proton donor/acceptor" evidence="7">
    <location>
        <position position="326"/>
    </location>
</feature>
<feature type="active site" description="Nucleophile" evidence="7">
    <location>
        <position position="344"/>
    </location>
</feature>
<evidence type="ECO:0000313" key="11">
    <source>
        <dbReference type="Proteomes" id="UP001501237"/>
    </source>
</evidence>
<dbReference type="Gene3D" id="2.40.440.10">
    <property type="entry name" value="L,D-transpeptidase catalytic domain-like"/>
    <property type="match status" value="1"/>
</dbReference>
<protein>
    <submittedName>
        <fullName evidence="10">Ig-like domain-containing protein</fullName>
    </submittedName>
</protein>
<evidence type="ECO:0000256" key="7">
    <source>
        <dbReference type="PROSITE-ProRule" id="PRU01373"/>
    </source>
</evidence>
<keyword evidence="5" id="KW-0012">Acyltransferase</keyword>
<dbReference type="RefSeq" id="WP_344829766.1">
    <property type="nucleotide sequence ID" value="NZ_BAAAUV010000008.1"/>
</dbReference>
<evidence type="ECO:0000259" key="9">
    <source>
        <dbReference type="PROSITE" id="PS52029"/>
    </source>
</evidence>